<dbReference type="GO" id="GO:0015074">
    <property type="term" value="P:DNA integration"/>
    <property type="evidence" value="ECO:0007669"/>
    <property type="project" value="InterPro"/>
</dbReference>
<dbReference type="Pfam" id="PF00665">
    <property type="entry name" value="rve"/>
    <property type="match status" value="1"/>
</dbReference>
<name>A0A146KHM6_9EUKA</name>
<dbReference type="AlphaFoldDB" id="A0A146KHM6"/>
<dbReference type="InterPro" id="IPR012337">
    <property type="entry name" value="RNaseH-like_sf"/>
</dbReference>
<dbReference type="EMBL" id="GDID01000968">
    <property type="protein sequence ID" value="JAP95638.1"/>
    <property type="molecule type" value="Transcribed_RNA"/>
</dbReference>
<feature type="domain" description="Integrase catalytic" evidence="1">
    <location>
        <begin position="19"/>
        <end position="123"/>
    </location>
</feature>
<organism evidence="2">
    <name type="scientific">Trepomonas sp. PC1</name>
    <dbReference type="NCBI Taxonomy" id="1076344"/>
    <lineage>
        <taxon>Eukaryota</taxon>
        <taxon>Metamonada</taxon>
        <taxon>Diplomonadida</taxon>
        <taxon>Hexamitidae</taxon>
        <taxon>Hexamitinae</taxon>
        <taxon>Trepomonas</taxon>
    </lineage>
</organism>
<dbReference type="InterPro" id="IPR036397">
    <property type="entry name" value="RNaseH_sf"/>
</dbReference>
<dbReference type="PROSITE" id="PS50994">
    <property type="entry name" value="INTEGRASE"/>
    <property type="match status" value="1"/>
</dbReference>
<protein>
    <submittedName>
        <fullName evidence="2">Integrase core domain-containing protein</fullName>
    </submittedName>
</protein>
<feature type="non-terminal residue" evidence="2">
    <location>
        <position position="1"/>
    </location>
</feature>
<feature type="non-terminal residue" evidence="2">
    <location>
        <position position="123"/>
    </location>
</feature>
<gene>
    <name evidence="2" type="ORF">TPC1_11299</name>
</gene>
<dbReference type="Gene3D" id="3.30.420.10">
    <property type="entry name" value="Ribonuclease H-like superfamily/Ribonuclease H"/>
    <property type="match status" value="1"/>
</dbReference>
<sequence length="123" mass="13957">VPVQQVPQVPPVQHTARLQADAPLMQVNTDLKFLPQPVIIDSIEYVYLIAFIDDRSRKIIHHQYLQTKHSVGTRDALQQCASKCPQGKFGVLHTDNGMEFHGSFYNLLDELGIIFNTSRPYTP</sequence>
<reference evidence="2" key="1">
    <citation type="submission" date="2015-07" db="EMBL/GenBank/DDBJ databases">
        <title>Adaptation to a free-living lifestyle via gene acquisitions in the diplomonad Trepomonas sp. PC1.</title>
        <authorList>
            <person name="Xu F."/>
            <person name="Jerlstrom-Hultqvist J."/>
            <person name="Kolisko M."/>
            <person name="Simpson A.G.B."/>
            <person name="Roger A.J."/>
            <person name="Svard S.G."/>
            <person name="Andersson J.O."/>
        </authorList>
    </citation>
    <scope>NUCLEOTIDE SEQUENCE</scope>
    <source>
        <strain evidence="2">PC1</strain>
    </source>
</reference>
<dbReference type="SUPFAM" id="SSF53098">
    <property type="entry name" value="Ribonuclease H-like"/>
    <property type="match status" value="1"/>
</dbReference>
<accession>A0A146KHM6</accession>
<evidence type="ECO:0000313" key="2">
    <source>
        <dbReference type="EMBL" id="JAP95638.1"/>
    </source>
</evidence>
<dbReference type="InterPro" id="IPR001584">
    <property type="entry name" value="Integrase_cat-core"/>
</dbReference>
<evidence type="ECO:0000259" key="1">
    <source>
        <dbReference type="PROSITE" id="PS50994"/>
    </source>
</evidence>
<proteinExistence type="predicted"/>
<dbReference type="GO" id="GO:0003676">
    <property type="term" value="F:nucleic acid binding"/>
    <property type="evidence" value="ECO:0007669"/>
    <property type="project" value="InterPro"/>
</dbReference>